<evidence type="ECO:0000256" key="5">
    <source>
        <dbReference type="ARBA" id="ARBA00022989"/>
    </source>
</evidence>
<dbReference type="PANTHER" id="PTHR33362">
    <property type="entry name" value="SIALIC ACID TRAP TRANSPORTER PERMEASE PROTEIN SIAT-RELATED"/>
    <property type="match status" value="1"/>
</dbReference>
<feature type="transmembrane region" description="Helical" evidence="7">
    <location>
        <begin position="290"/>
        <end position="314"/>
    </location>
</feature>
<dbReference type="Proteomes" id="UP000276634">
    <property type="component" value="Unassembled WGS sequence"/>
</dbReference>
<organism evidence="9 10">
    <name type="scientific">Inmirania thermothiophila</name>
    <dbReference type="NCBI Taxonomy" id="1750597"/>
    <lineage>
        <taxon>Bacteria</taxon>
        <taxon>Pseudomonadati</taxon>
        <taxon>Pseudomonadota</taxon>
        <taxon>Gammaproteobacteria</taxon>
        <taxon>Chromatiales</taxon>
        <taxon>Ectothiorhodospiraceae</taxon>
        <taxon>Inmirania</taxon>
    </lineage>
</organism>
<feature type="transmembrane region" description="Helical" evidence="7">
    <location>
        <begin position="260"/>
        <end position="278"/>
    </location>
</feature>
<feature type="transmembrane region" description="Helical" evidence="7">
    <location>
        <begin position="384"/>
        <end position="405"/>
    </location>
</feature>
<keyword evidence="7" id="KW-0813">Transport</keyword>
<comment type="subcellular location">
    <subcellularLocation>
        <location evidence="1 7">Cell inner membrane</location>
        <topology evidence="1 7">Multi-pass membrane protein</topology>
    </subcellularLocation>
</comment>
<comment type="similarity">
    <text evidence="7">Belongs to the TRAP transporter large permease family.</text>
</comment>
<dbReference type="GO" id="GO:0005886">
    <property type="term" value="C:plasma membrane"/>
    <property type="evidence" value="ECO:0007669"/>
    <property type="project" value="UniProtKB-SubCell"/>
</dbReference>
<evidence type="ECO:0000259" key="8">
    <source>
        <dbReference type="Pfam" id="PF06808"/>
    </source>
</evidence>
<dbReference type="Pfam" id="PF06808">
    <property type="entry name" value="DctM"/>
    <property type="match status" value="1"/>
</dbReference>
<accession>A0A3N1Y667</accession>
<evidence type="ECO:0000256" key="1">
    <source>
        <dbReference type="ARBA" id="ARBA00004429"/>
    </source>
</evidence>
<evidence type="ECO:0000313" key="9">
    <source>
        <dbReference type="EMBL" id="ROR34304.1"/>
    </source>
</evidence>
<dbReference type="GO" id="GO:0022857">
    <property type="term" value="F:transmembrane transporter activity"/>
    <property type="evidence" value="ECO:0007669"/>
    <property type="project" value="UniProtKB-UniRule"/>
</dbReference>
<dbReference type="PIRSF" id="PIRSF006066">
    <property type="entry name" value="HI0050"/>
    <property type="match status" value="1"/>
</dbReference>
<feature type="transmembrane region" description="Helical" evidence="7">
    <location>
        <begin position="425"/>
        <end position="445"/>
    </location>
</feature>
<dbReference type="InterPro" id="IPR010656">
    <property type="entry name" value="DctM"/>
</dbReference>
<keyword evidence="3 7" id="KW-0997">Cell inner membrane</keyword>
<protein>
    <recommendedName>
        <fullName evidence="7">TRAP transporter large permease protein</fullName>
    </recommendedName>
</protein>
<comment type="subunit">
    <text evidence="7">The complex comprises the extracytoplasmic solute receptor protein and the two transmembrane proteins.</text>
</comment>
<name>A0A3N1Y667_9GAMM</name>
<gene>
    <name evidence="9" type="ORF">EDC57_0200</name>
</gene>
<evidence type="ECO:0000256" key="3">
    <source>
        <dbReference type="ARBA" id="ARBA00022519"/>
    </source>
</evidence>
<dbReference type="EMBL" id="RJVI01000001">
    <property type="protein sequence ID" value="ROR34304.1"/>
    <property type="molecule type" value="Genomic_DNA"/>
</dbReference>
<dbReference type="NCBIfam" id="TIGR00786">
    <property type="entry name" value="dctM"/>
    <property type="match status" value="1"/>
</dbReference>
<feature type="transmembrane region" description="Helical" evidence="7">
    <location>
        <begin position="148"/>
        <end position="172"/>
    </location>
</feature>
<sequence length="462" mass="49394">MEWFNPDWLGPIMFFGALVLIFTGYPVAFALSGTALVFALVGMKLELLDFALLQALPQRIFGVMQSYTLLAVPFFILMGTILERTGLAEDLLRTMGIAFGRLRGGLGLSVVIVGTLLAAATGVVGATVVAMGLIALPVMLQYGYSRSLATGVICASGTLGQVIPPSIVLIVLADQLGVSVGDLFVGSLVPGLMLAAMYAVYVAAVALLRPQAAPAMPAEARDLGGWALWGQILKVMMPPLVLIVVVLGSIFIGWATPTEAGAFGALGAMLLAFANRRLTFRSVLESMDSTARLTSMVLFILVGSQMFSLVFRGLYGDLWVEELLTNLPGGEIGFLVLTNLAVFVLGFFIDFFEIAFIIVPLLAPVAGRILAPLFPEFDEPARMALVWFGVMIGMNLQTSFLTPPFGFSLFYLRGVAPPQVSTGDIYRGAVPFIVIQLLGLLAIVWEPRLVTKLLELGVGSQY</sequence>
<comment type="function">
    <text evidence="7">Part of the tripartite ATP-independent periplasmic (TRAP) transport system.</text>
</comment>
<feature type="transmembrane region" description="Helical" evidence="7">
    <location>
        <begin position="12"/>
        <end position="40"/>
    </location>
</feature>
<keyword evidence="4 7" id="KW-0812">Transmembrane</keyword>
<feature type="domain" description="TRAP C4-dicarboxylate transport system permease DctM subunit" evidence="8">
    <location>
        <begin position="16"/>
        <end position="448"/>
    </location>
</feature>
<evidence type="ECO:0000256" key="2">
    <source>
        <dbReference type="ARBA" id="ARBA00022475"/>
    </source>
</evidence>
<proteinExistence type="inferred from homology"/>
<evidence type="ECO:0000256" key="6">
    <source>
        <dbReference type="ARBA" id="ARBA00023136"/>
    </source>
</evidence>
<keyword evidence="10" id="KW-1185">Reference proteome</keyword>
<dbReference type="InterPro" id="IPR004681">
    <property type="entry name" value="TRAP_DctM"/>
</dbReference>
<feature type="transmembrane region" description="Helical" evidence="7">
    <location>
        <begin position="228"/>
        <end position="254"/>
    </location>
</feature>
<feature type="transmembrane region" description="Helical" evidence="7">
    <location>
        <begin position="184"/>
        <end position="208"/>
    </location>
</feature>
<reference evidence="9 10" key="1">
    <citation type="submission" date="2018-11" db="EMBL/GenBank/DDBJ databases">
        <title>Genomic Encyclopedia of Type Strains, Phase IV (KMG-IV): sequencing the most valuable type-strain genomes for metagenomic binning, comparative biology and taxonomic classification.</title>
        <authorList>
            <person name="Goeker M."/>
        </authorList>
    </citation>
    <scope>NUCLEOTIDE SEQUENCE [LARGE SCALE GENOMIC DNA]</scope>
    <source>
        <strain evidence="9 10">DSM 100275</strain>
    </source>
</reference>
<keyword evidence="5 7" id="KW-1133">Transmembrane helix</keyword>
<keyword evidence="2" id="KW-1003">Cell membrane</keyword>
<dbReference type="PANTHER" id="PTHR33362:SF7">
    <property type="entry name" value="SLL1103 PROTEIN"/>
    <property type="match status" value="1"/>
</dbReference>
<keyword evidence="6 7" id="KW-0472">Membrane</keyword>
<comment type="caution">
    <text evidence="9">The sequence shown here is derived from an EMBL/GenBank/DDBJ whole genome shotgun (WGS) entry which is preliminary data.</text>
</comment>
<evidence type="ECO:0000256" key="7">
    <source>
        <dbReference type="RuleBase" id="RU369079"/>
    </source>
</evidence>
<dbReference type="RefSeq" id="WP_123399361.1">
    <property type="nucleotide sequence ID" value="NZ_RJVI01000001.1"/>
</dbReference>
<feature type="transmembrane region" description="Helical" evidence="7">
    <location>
        <begin position="334"/>
        <end position="363"/>
    </location>
</feature>
<evidence type="ECO:0000256" key="4">
    <source>
        <dbReference type="ARBA" id="ARBA00022692"/>
    </source>
</evidence>
<dbReference type="OrthoDB" id="9796052at2"/>
<feature type="transmembrane region" description="Helical" evidence="7">
    <location>
        <begin position="110"/>
        <end position="136"/>
    </location>
</feature>
<evidence type="ECO:0000313" key="10">
    <source>
        <dbReference type="Proteomes" id="UP000276634"/>
    </source>
</evidence>
<feature type="transmembrane region" description="Helical" evidence="7">
    <location>
        <begin position="60"/>
        <end position="82"/>
    </location>
</feature>
<dbReference type="AlphaFoldDB" id="A0A3N1Y667"/>